<dbReference type="EMBL" id="NEVH01020342">
    <property type="protein sequence ID" value="PNF21477.1"/>
    <property type="molecule type" value="Genomic_DNA"/>
</dbReference>
<evidence type="ECO:0000256" key="4">
    <source>
        <dbReference type="ARBA" id="ARBA00022989"/>
    </source>
</evidence>
<dbReference type="NCBIfam" id="TIGR00879">
    <property type="entry name" value="SP"/>
    <property type="match status" value="1"/>
</dbReference>
<feature type="transmembrane region" description="Helical" evidence="10">
    <location>
        <begin position="107"/>
        <end position="124"/>
    </location>
</feature>
<feature type="domain" description="Major facilitator superfamily (MFS) profile" evidence="11">
    <location>
        <begin position="37"/>
        <end position="465"/>
    </location>
</feature>
<dbReference type="Gene3D" id="1.20.1250.20">
    <property type="entry name" value="MFS general substrate transporter like domains"/>
    <property type="match status" value="1"/>
</dbReference>
<sequence length="490" mass="52952">MEMEMSDPNSLQDNDAPTETRIPQPAEVTATDKVPQILATIAANIIVVSAGTLLSWTSPATPMLQHQDSPFRITDHEASWVGSLLALGAAFGGPPFGMLVNMVGRKLAILALSLPVTVSWILILCTRSVAWLYIARLVSGLTLGGVVFVIPIYVAEIVEPSVRGPLSAVFQVAFNIGILYAYVVGAAGHYTLLNLTCLALPVLAVLIFVWMPEAPQYLLTKDNRAGAAKSLQWLRGKSHNVEHELQQLKEVAEKEARNRGSLKDMLTSPLAVKALVISTGLVSFQQLGGICVVLFYTETIFQAAGSSMSASLSAVIVGTVMLIMSFCIMPIMDRAGRRVLLLVSTCVDALSILVLGLYFLLKEQLHRDVTAISWLPLVCLVTYIGAYCLGIGPLPWVVMSEVLPPNVKGSAGAIVTSSCWITSFMLTNSFQTFTDYVGRYCAFLVFALHSLIAALFVYYKVPETKGISLQEIQDRLAGRKEGNINGSVSI</sequence>
<evidence type="ECO:0000256" key="7">
    <source>
        <dbReference type="ARBA" id="ARBA00024348"/>
    </source>
</evidence>
<dbReference type="InterPro" id="IPR003663">
    <property type="entry name" value="Sugar/inositol_transpt"/>
</dbReference>
<dbReference type="InterPro" id="IPR036259">
    <property type="entry name" value="MFS_trans_sf"/>
</dbReference>
<dbReference type="GO" id="GO:0051119">
    <property type="term" value="F:sugar transmembrane transporter activity"/>
    <property type="evidence" value="ECO:0007669"/>
    <property type="project" value="InterPro"/>
</dbReference>
<evidence type="ECO:0000256" key="1">
    <source>
        <dbReference type="ARBA" id="ARBA00004651"/>
    </source>
</evidence>
<keyword evidence="13" id="KW-1185">Reference proteome</keyword>
<dbReference type="PANTHER" id="PTHR48021:SF1">
    <property type="entry name" value="GH07001P-RELATED"/>
    <property type="match status" value="1"/>
</dbReference>
<evidence type="ECO:0000256" key="5">
    <source>
        <dbReference type="ARBA" id="ARBA00023136"/>
    </source>
</evidence>
<dbReference type="OrthoDB" id="4142200at2759"/>
<dbReference type="Proteomes" id="UP000235965">
    <property type="component" value="Unassembled WGS sequence"/>
</dbReference>
<feature type="transmembrane region" description="Helical" evidence="10">
    <location>
        <begin position="270"/>
        <end position="296"/>
    </location>
</feature>
<dbReference type="InterPro" id="IPR044775">
    <property type="entry name" value="MFS_ERD6/Tret1-like"/>
</dbReference>
<comment type="caution">
    <text evidence="12">The sequence shown here is derived from an EMBL/GenBank/DDBJ whole genome shotgun (WGS) entry which is preliminary data.</text>
</comment>
<feature type="transmembrane region" description="Helical" evidence="10">
    <location>
        <begin position="166"/>
        <end position="184"/>
    </location>
</feature>
<evidence type="ECO:0000256" key="2">
    <source>
        <dbReference type="ARBA" id="ARBA00022475"/>
    </source>
</evidence>
<feature type="transmembrane region" description="Helical" evidence="10">
    <location>
        <begin position="339"/>
        <end position="361"/>
    </location>
</feature>
<feature type="transmembrane region" description="Helical" evidence="10">
    <location>
        <begin position="37"/>
        <end position="58"/>
    </location>
</feature>
<keyword evidence="4 10" id="KW-1133">Transmembrane helix</keyword>
<evidence type="ECO:0000256" key="6">
    <source>
        <dbReference type="ARBA" id="ARBA00023180"/>
    </source>
</evidence>
<proteinExistence type="inferred from homology"/>
<dbReference type="InterPro" id="IPR005828">
    <property type="entry name" value="MFS_sugar_transport-like"/>
</dbReference>
<feature type="transmembrane region" description="Helical" evidence="10">
    <location>
        <begin position="130"/>
        <end position="154"/>
    </location>
</feature>
<dbReference type="EMBL" id="NEVH01020342">
    <property type="protein sequence ID" value="PNF21478.1"/>
    <property type="molecule type" value="Genomic_DNA"/>
</dbReference>
<evidence type="ECO:0000313" key="12">
    <source>
        <dbReference type="EMBL" id="PNF21477.1"/>
    </source>
</evidence>
<keyword evidence="8" id="KW-0813">Transport</keyword>
<feature type="compositionally biased region" description="Polar residues" evidence="9">
    <location>
        <begin position="7"/>
        <end position="17"/>
    </location>
</feature>
<feature type="transmembrane region" description="Helical" evidence="10">
    <location>
        <begin position="410"/>
        <end position="430"/>
    </location>
</feature>
<feature type="transmembrane region" description="Helical" evidence="10">
    <location>
        <begin position="190"/>
        <end position="211"/>
    </location>
</feature>
<dbReference type="PROSITE" id="PS00216">
    <property type="entry name" value="SUGAR_TRANSPORT_1"/>
    <property type="match status" value="1"/>
</dbReference>
<dbReference type="SUPFAM" id="SSF103473">
    <property type="entry name" value="MFS general substrate transporter"/>
    <property type="match status" value="1"/>
</dbReference>
<feature type="transmembrane region" description="Helical" evidence="10">
    <location>
        <begin position="436"/>
        <end position="459"/>
    </location>
</feature>
<dbReference type="CDD" id="cd17358">
    <property type="entry name" value="MFS_GLUT6_8_Class3_like"/>
    <property type="match status" value="1"/>
</dbReference>
<dbReference type="AlphaFoldDB" id="A0A2J7PYQ7"/>
<dbReference type="InParanoid" id="A0A2J7PYQ7"/>
<gene>
    <name evidence="12" type="primary">Tret1_4</name>
    <name evidence="12" type="ORF">B7P43_G13558</name>
</gene>
<organism evidence="12 13">
    <name type="scientific">Cryptotermes secundus</name>
    <dbReference type="NCBI Taxonomy" id="105785"/>
    <lineage>
        <taxon>Eukaryota</taxon>
        <taxon>Metazoa</taxon>
        <taxon>Ecdysozoa</taxon>
        <taxon>Arthropoda</taxon>
        <taxon>Hexapoda</taxon>
        <taxon>Insecta</taxon>
        <taxon>Pterygota</taxon>
        <taxon>Neoptera</taxon>
        <taxon>Polyneoptera</taxon>
        <taxon>Dictyoptera</taxon>
        <taxon>Blattodea</taxon>
        <taxon>Blattoidea</taxon>
        <taxon>Termitoidae</taxon>
        <taxon>Kalotermitidae</taxon>
        <taxon>Cryptotermitinae</taxon>
        <taxon>Cryptotermes</taxon>
    </lineage>
</organism>
<dbReference type="PANTHER" id="PTHR48021">
    <property type="match status" value="1"/>
</dbReference>
<feature type="transmembrane region" description="Helical" evidence="10">
    <location>
        <begin position="78"/>
        <end position="100"/>
    </location>
</feature>
<comment type="similarity">
    <text evidence="7">Belongs to the major facilitator superfamily. Sugar transporter (TC 2.A.1.1) family. Trehalose transporter subfamily.</text>
</comment>
<name>A0A2J7PYQ7_9NEOP</name>
<dbReference type="PRINTS" id="PR00171">
    <property type="entry name" value="SUGRTRNSPORT"/>
</dbReference>
<evidence type="ECO:0000313" key="13">
    <source>
        <dbReference type="Proteomes" id="UP000235965"/>
    </source>
</evidence>
<reference evidence="12 13" key="1">
    <citation type="submission" date="2017-12" db="EMBL/GenBank/DDBJ databases">
        <title>Hemimetabolous genomes reveal molecular basis of termite eusociality.</title>
        <authorList>
            <person name="Harrison M.C."/>
            <person name="Jongepier E."/>
            <person name="Robertson H.M."/>
            <person name="Arning N."/>
            <person name="Bitard-Feildel T."/>
            <person name="Chao H."/>
            <person name="Childers C.P."/>
            <person name="Dinh H."/>
            <person name="Doddapaneni H."/>
            <person name="Dugan S."/>
            <person name="Gowin J."/>
            <person name="Greiner C."/>
            <person name="Han Y."/>
            <person name="Hu H."/>
            <person name="Hughes D.S.T."/>
            <person name="Huylmans A.-K."/>
            <person name="Kemena C."/>
            <person name="Kremer L.P.M."/>
            <person name="Lee S.L."/>
            <person name="Lopez-Ezquerra A."/>
            <person name="Mallet L."/>
            <person name="Monroy-Kuhn J.M."/>
            <person name="Moser A."/>
            <person name="Murali S.C."/>
            <person name="Muzny D.M."/>
            <person name="Otani S."/>
            <person name="Piulachs M.-D."/>
            <person name="Poelchau M."/>
            <person name="Qu J."/>
            <person name="Schaub F."/>
            <person name="Wada-Katsumata A."/>
            <person name="Worley K.C."/>
            <person name="Xie Q."/>
            <person name="Ylla G."/>
            <person name="Poulsen M."/>
            <person name="Gibbs R.A."/>
            <person name="Schal C."/>
            <person name="Richards S."/>
            <person name="Belles X."/>
            <person name="Korb J."/>
            <person name="Bornberg-Bauer E."/>
        </authorList>
    </citation>
    <scope>NUCLEOTIDE SEQUENCE [LARGE SCALE GENOMIC DNA]</scope>
    <source>
        <tissue evidence="12">Whole body</tissue>
    </source>
</reference>
<dbReference type="STRING" id="105785.A0A2J7PYQ7"/>
<dbReference type="PROSITE" id="PS00217">
    <property type="entry name" value="SUGAR_TRANSPORT_2"/>
    <property type="match status" value="1"/>
</dbReference>
<feature type="transmembrane region" description="Helical" evidence="10">
    <location>
        <begin position="308"/>
        <end position="332"/>
    </location>
</feature>
<dbReference type="InterPro" id="IPR020846">
    <property type="entry name" value="MFS_dom"/>
</dbReference>
<dbReference type="Pfam" id="PF00083">
    <property type="entry name" value="Sugar_tr"/>
    <property type="match status" value="1"/>
</dbReference>
<evidence type="ECO:0000256" key="10">
    <source>
        <dbReference type="SAM" id="Phobius"/>
    </source>
</evidence>
<comment type="subcellular location">
    <subcellularLocation>
        <location evidence="1">Cell membrane</location>
        <topology evidence="1">Multi-pass membrane protein</topology>
    </subcellularLocation>
</comment>
<keyword evidence="2" id="KW-1003">Cell membrane</keyword>
<feature type="transmembrane region" description="Helical" evidence="10">
    <location>
        <begin position="373"/>
        <end position="398"/>
    </location>
</feature>
<dbReference type="PROSITE" id="PS50850">
    <property type="entry name" value="MFS"/>
    <property type="match status" value="1"/>
</dbReference>
<protein>
    <submittedName>
        <fullName evidence="12">Facilitated trehalose transporter Tret1</fullName>
    </submittedName>
</protein>
<keyword evidence="5 10" id="KW-0472">Membrane</keyword>
<dbReference type="InterPro" id="IPR050549">
    <property type="entry name" value="MFS_Trehalose_Transporter"/>
</dbReference>
<dbReference type="FunFam" id="1.20.1250.20:FF:000055">
    <property type="entry name" value="Facilitated trehalose transporter Tret1-2 homolog"/>
    <property type="match status" value="1"/>
</dbReference>
<evidence type="ECO:0000256" key="8">
    <source>
        <dbReference type="RuleBase" id="RU003346"/>
    </source>
</evidence>
<evidence type="ECO:0000259" key="11">
    <source>
        <dbReference type="PROSITE" id="PS50850"/>
    </source>
</evidence>
<keyword evidence="3 10" id="KW-0812">Transmembrane</keyword>
<accession>A0A2J7PYQ7</accession>
<evidence type="ECO:0000256" key="3">
    <source>
        <dbReference type="ARBA" id="ARBA00022692"/>
    </source>
</evidence>
<feature type="region of interest" description="Disordered" evidence="9">
    <location>
        <begin position="1"/>
        <end position="25"/>
    </location>
</feature>
<dbReference type="GO" id="GO:0005886">
    <property type="term" value="C:plasma membrane"/>
    <property type="evidence" value="ECO:0007669"/>
    <property type="project" value="UniProtKB-SubCell"/>
</dbReference>
<dbReference type="InterPro" id="IPR005829">
    <property type="entry name" value="Sugar_transporter_CS"/>
</dbReference>
<evidence type="ECO:0000256" key="9">
    <source>
        <dbReference type="SAM" id="MobiDB-lite"/>
    </source>
</evidence>
<keyword evidence="6" id="KW-0325">Glycoprotein</keyword>